<protein>
    <recommendedName>
        <fullName evidence="8">Urotensin-related peptide 1</fullName>
    </recommendedName>
</protein>
<dbReference type="OrthoDB" id="9041662at2759"/>
<gene>
    <name evidence="6" type="ORF">chiPu_0009601</name>
</gene>
<keyword evidence="7" id="KW-1185">Reference proteome</keyword>
<evidence type="ECO:0000313" key="7">
    <source>
        <dbReference type="Proteomes" id="UP000287033"/>
    </source>
</evidence>
<evidence type="ECO:0008006" key="8">
    <source>
        <dbReference type="Google" id="ProtNLM"/>
    </source>
</evidence>
<keyword evidence="4" id="KW-0372">Hormone</keyword>
<organism evidence="6 7">
    <name type="scientific">Chiloscyllium punctatum</name>
    <name type="common">Brownbanded bambooshark</name>
    <name type="synonym">Hemiscyllium punctatum</name>
    <dbReference type="NCBI Taxonomy" id="137246"/>
    <lineage>
        <taxon>Eukaryota</taxon>
        <taxon>Metazoa</taxon>
        <taxon>Chordata</taxon>
        <taxon>Craniata</taxon>
        <taxon>Vertebrata</taxon>
        <taxon>Chondrichthyes</taxon>
        <taxon>Elasmobranchii</taxon>
        <taxon>Galeomorphii</taxon>
        <taxon>Galeoidea</taxon>
        <taxon>Orectolobiformes</taxon>
        <taxon>Hemiscylliidae</taxon>
        <taxon>Chiloscyllium</taxon>
    </lineage>
</organism>
<dbReference type="GO" id="GO:0097746">
    <property type="term" value="P:blood vessel diameter maintenance"/>
    <property type="evidence" value="ECO:0007669"/>
    <property type="project" value="InterPro"/>
</dbReference>
<evidence type="ECO:0000256" key="4">
    <source>
        <dbReference type="ARBA" id="ARBA00022702"/>
    </source>
</evidence>
<dbReference type="GO" id="GO:0005576">
    <property type="term" value="C:extracellular region"/>
    <property type="evidence" value="ECO:0007669"/>
    <property type="project" value="UniProtKB-SubCell"/>
</dbReference>
<dbReference type="AlphaFoldDB" id="A0A401SL68"/>
<dbReference type="EMBL" id="BEZZ01000345">
    <property type="protein sequence ID" value="GCC31145.1"/>
    <property type="molecule type" value="Genomic_DNA"/>
</dbReference>
<evidence type="ECO:0000256" key="2">
    <source>
        <dbReference type="ARBA" id="ARBA00006719"/>
    </source>
</evidence>
<comment type="caution">
    <text evidence="6">The sequence shown here is derived from an EMBL/GenBank/DDBJ whole genome shotgun (WGS) entry which is preliminary data.</text>
</comment>
<comment type="similarity">
    <text evidence="2">Belongs to the urotensin-2 family.</text>
</comment>
<evidence type="ECO:0000256" key="5">
    <source>
        <dbReference type="ARBA" id="ARBA00023157"/>
    </source>
</evidence>
<keyword evidence="5" id="KW-1015">Disulfide bond</keyword>
<dbReference type="PROSITE" id="PS00984">
    <property type="entry name" value="UROTENSIN_II"/>
    <property type="match status" value="1"/>
</dbReference>
<evidence type="ECO:0000256" key="3">
    <source>
        <dbReference type="ARBA" id="ARBA00022525"/>
    </source>
</evidence>
<dbReference type="Proteomes" id="UP000287033">
    <property type="component" value="Unassembled WGS sequence"/>
</dbReference>
<name>A0A401SL68_CHIPU</name>
<dbReference type="GO" id="GO:0008217">
    <property type="term" value="P:regulation of blood pressure"/>
    <property type="evidence" value="ECO:0007669"/>
    <property type="project" value="InterPro"/>
</dbReference>
<keyword evidence="3" id="KW-0964">Secreted</keyword>
<sequence>YSTEFDPKMTESAVGFLSNDISSLGAKRMSNLYSVIPKQEETVLDLGGAGLQQETVEPLGDNTKLIDNMMMLLWKLTSTQNLQPQRFTKPAQAALKSSKRACFWKYCVTD</sequence>
<comment type="subcellular location">
    <subcellularLocation>
        <location evidence="1">Secreted</location>
    </subcellularLocation>
</comment>
<evidence type="ECO:0000313" key="6">
    <source>
        <dbReference type="EMBL" id="GCC31145.1"/>
    </source>
</evidence>
<dbReference type="GO" id="GO:0005179">
    <property type="term" value="F:hormone activity"/>
    <property type="evidence" value="ECO:0007669"/>
    <property type="project" value="UniProtKB-KW"/>
</dbReference>
<reference evidence="6 7" key="1">
    <citation type="journal article" date="2018" name="Nat. Ecol. Evol.">
        <title>Shark genomes provide insights into elasmobranch evolution and the origin of vertebrates.</title>
        <authorList>
            <person name="Hara Y"/>
            <person name="Yamaguchi K"/>
            <person name="Onimaru K"/>
            <person name="Kadota M"/>
            <person name="Koyanagi M"/>
            <person name="Keeley SD"/>
            <person name="Tatsumi K"/>
            <person name="Tanaka K"/>
            <person name="Motone F"/>
            <person name="Kageyama Y"/>
            <person name="Nozu R"/>
            <person name="Adachi N"/>
            <person name="Nishimura O"/>
            <person name="Nakagawa R"/>
            <person name="Tanegashima C"/>
            <person name="Kiyatake I"/>
            <person name="Matsumoto R"/>
            <person name="Murakumo K"/>
            <person name="Nishida K"/>
            <person name="Terakita A"/>
            <person name="Kuratani S"/>
            <person name="Sato K"/>
            <person name="Hyodo S Kuraku.S."/>
        </authorList>
    </citation>
    <scope>NUCLEOTIDE SEQUENCE [LARGE SCALE GENOMIC DNA]</scope>
</reference>
<evidence type="ECO:0000256" key="1">
    <source>
        <dbReference type="ARBA" id="ARBA00004613"/>
    </source>
</evidence>
<feature type="non-terminal residue" evidence="6">
    <location>
        <position position="1"/>
    </location>
</feature>
<proteinExistence type="inferred from homology"/>
<accession>A0A401SL68</accession>
<dbReference type="OMA" id="WKYCVTD"/>
<dbReference type="InterPro" id="IPR001483">
    <property type="entry name" value="Urotensin_II"/>
</dbReference>